<dbReference type="RefSeq" id="YP_010007604.1">
    <property type="nucleotide sequence ID" value="NC_053318.1"/>
</dbReference>
<dbReference type="PANTHER" id="PTHR42829:SF2">
    <property type="entry name" value="NADH-UBIQUINONE OXIDOREDUCTASE CHAIN 5"/>
    <property type="match status" value="1"/>
</dbReference>
<keyword evidence="4 5" id="KW-0472">Membrane</keyword>
<comment type="catalytic activity">
    <reaction evidence="5">
        <text>a ubiquinone + NADH + 5 H(+)(in) = a ubiquinol + NAD(+) + 4 H(+)(out)</text>
        <dbReference type="Rhea" id="RHEA:29091"/>
        <dbReference type="Rhea" id="RHEA-COMP:9565"/>
        <dbReference type="Rhea" id="RHEA-COMP:9566"/>
        <dbReference type="ChEBI" id="CHEBI:15378"/>
        <dbReference type="ChEBI" id="CHEBI:16389"/>
        <dbReference type="ChEBI" id="CHEBI:17976"/>
        <dbReference type="ChEBI" id="CHEBI:57540"/>
        <dbReference type="ChEBI" id="CHEBI:57945"/>
        <dbReference type="EC" id="7.1.1.2"/>
    </reaction>
</comment>
<keyword evidence="5" id="KW-0520">NAD</keyword>
<evidence type="ECO:0000256" key="6">
    <source>
        <dbReference type="SAM" id="SignalP"/>
    </source>
</evidence>
<gene>
    <name evidence="9" type="primary">nad5</name>
    <name evidence="9" type="ORF">GAPH_DBV009_012</name>
</gene>
<dbReference type="GO" id="GO:0008137">
    <property type="term" value="F:NADH dehydrogenase (ubiquinone) activity"/>
    <property type="evidence" value="ECO:0007669"/>
    <property type="project" value="UniProtKB-EC"/>
</dbReference>
<dbReference type="InterPro" id="IPR003945">
    <property type="entry name" value="NU5C-like"/>
</dbReference>
<comment type="function">
    <text evidence="5">Core subunit of the mitochondrial membrane respiratory chain NADH dehydrogenase (Complex I) which catalyzes electron transfer from NADH through the respiratory chain, using ubiquinone as an electron acceptor. Essential for the catalytic activity and assembly of complex I.</text>
</comment>
<keyword evidence="2 5" id="KW-0812">Transmembrane</keyword>
<dbReference type="EC" id="7.1.1.2" evidence="5"/>
<feature type="transmembrane region" description="Helical" evidence="5">
    <location>
        <begin position="113"/>
        <end position="130"/>
    </location>
</feature>
<comment type="subcellular location">
    <subcellularLocation>
        <location evidence="1">Membrane</location>
        <topology evidence="1">Multi-pass membrane protein</topology>
    </subcellularLocation>
</comment>
<feature type="transmembrane region" description="Helical" evidence="5">
    <location>
        <begin position="136"/>
        <end position="155"/>
    </location>
</feature>
<evidence type="ECO:0000256" key="1">
    <source>
        <dbReference type="ARBA" id="ARBA00004141"/>
    </source>
</evidence>
<evidence type="ECO:0000256" key="3">
    <source>
        <dbReference type="ARBA" id="ARBA00022989"/>
    </source>
</evidence>
<evidence type="ECO:0000313" key="9">
    <source>
        <dbReference type="EMBL" id="QNR39775.1"/>
    </source>
</evidence>
<evidence type="ECO:0000256" key="5">
    <source>
        <dbReference type="RuleBase" id="RU003404"/>
    </source>
</evidence>
<feature type="transmembrane region" description="Helical" evidence="5">
    <location>
        <begin position="268"/>
        <end position="287"/>
    </location>
</feature>
<dbReference type="GO" id="GO:0016020">
    <property type="term" value="C:membrane"/>
    <property type="evidence" value="ECO:0007669"/>
    <property type="project" value="UniProtKB-SubCell"/>
</dbReference>
<organism evidence="9">
    <name type="scientific">Galdieria phlegrea</name>
    <dbReference type="NCBI Taxonomy" id="1389228"/>
    <lineage>
        <taxon>Eukaryota</taxon>
        <taxon>Rhodophyta</taxon>
        <taxon>Bangiophyceae</taxon>
        <taxon>Galdieriales</taxon>
        <taxon>Galdieriaceae</taxon>
        <taxon>Galdieria</taxon>
    </lineage>
</organism>
<dbReference type="GO" id="GO:0015990">
    <property type="term" value="P:electron transport coupled proton transport"/>
    <property type="evidence" value="ECO:0007669"/>
    <property type="project" value="TreeGrafter"/>
</dbReference>
<dbReference type="InterPro" id="IPR018393">
    <property type="entry name" value="NADHpl_OxRdtase_5_subgr"/>
</dbReference>
<dbReference type="PRINTS" id="PR01434">
    <property type="entry name" value="NADHDHGNASE5"/>
</dbReference>
<evidence type="ECO:0000256" key="2">
    <source>
        <dbReference type="ARBA" id="ARBA00022692"/>
    </source>
</evidence>
<keyword evidence="5" id="KW-0813">Transport</keyword>
<sequence>MSVLCVVLPIIGGVMGMVSGRKIGNEGSIRVNIRSMRVSVIVVSMEMYEVVIRGGKKEVKLGEWMREGVERIEWGIIEEREVLEMMWMVIVVGSIVEEYSRGYMKEESEKGRFMSIVSIFIGSMMIVVGSENMLEMYVGWEGIGICSYMLISYWSSRRETSKAGMKAMVINRIGDMGIMLGIGKVYVSYGTVSYGVMKEVVIEEDKIMGIMIIMGVMTKSSQMGMQTWLSDAMEGPTPVSALIHAATLVTAGVYVVVRMEGIVGNKVVLIGIGGGSIVYIGMLGIYAQDIKKIIAYSTGSQLGYMVLSVGVESSNNSISHVVNHGIMKGLLFMSAGGIIHGNREEQDIRKMGGNRIEVSKMGIIIGSMGIMGVEYSSGYESKEEIIRESSMSRYGEITSMLGVSITSYYSVRMIKRVVCSERKKKREEEEEKEIKRSIVIMSMIGVVMGYMKREWEREEWSEELGIGVKMMMIIGIIMGVKKDKIKERRIGRVIGKRWYNEVWQNRWIGSKVEECGREIVLGIDRKILEEMGRKGSRECMLEMEKKVRSRGNVSRYVMGMVMGIIMWGWSCG</sequence>
<dbReference type="Pfam" id="PF00361">
    <property type="entry name" value="Proton_antipo_M"/>
    <property type="match status" value="1"/>
</dbReference>
<keyword evidence="5" id="KW-0830">Ubiquinone</keyword>
<keyword evidence="3 5" id="KW-1133">Transmembrane helix</keyword>
<accession>A0A7H0WB46</accession>
<dbReference type="InterPro" id="IPR001516">
    <property type="entry name" value="Proton_antipo_N"/>
</dbReference>
<comment type="caution">
    <text evidence="5">Lacks conserved residue(s) required for the propagation of feature annotation.</text>
</comment>
<dbReference type="EMBL" id="MT270116">
    <property type="protein sequence ID" value="QNR39775.1"/>
    <property type="molecule type" value="Genomic_DNA"/>
</dbReference>
<geneLocation type="mitochondrion" evidence="9"/>
<evidence type="ECO:0000259" key="8">
    <source>
        <dbReference type="Pfam" id="PF00662"/>
    </source>
</evidence>
<feature type="domain" description="NADH-Ubiquinone oxidoreductase (complex I) chain 5 N-terminal" evidence="8">
    <location>
        <begin position="71"/>
        <end position="114"/>
    </location>
</feature>
<dbReference type="GO" id="GO:0042773">
    <property type="term" value="P:ATP synthesis coupled electron transport"/>
    <property type="evidence" value="ECO:0007669"/>
    <property type="project" value="InterPro"/>
</dbReference>
<dbReference type="GeneID" id="63062076"/>
<evidence type="ECO:0000256" key="4">
    <source>
        <dbReference type="ARBA" id="ARBA00023136"/>
    </source>
</evidence>
<feature type="transmembrane region" description="Helical" evidence="5">
    <location>
        <begin position="176"/>
        <end position="195"/>
    </location>
</feature>
<feature type="chain" id="PRO_5028988131" description="NADH-ubiquinone oxidoreductase chain 5" evidence="6">
    <location>
        <begin position="17"/>
        <end position="572"/>
    </location>
</feature>
<keyword evidence="5 9" id="KW-0496">Mitochondrion</keyword>
<dbReference type="AlphaFoldDB" id="A0A7H0WB46"/>
<feature type="transmembrane region" description="Helical" evidence="5">
    <location>
        <begin position="237"/>
        <end position="256"/>
    </location>
</feature>
<dbReference type="NCBIfam" id="TIGR01974">
    <property type="entry name" value="NDH_I_L"/>
    <property type="match status" value="1"/>
</dbReference>
<evidence type="ECO:0000259" key="7">
    <source>
        <dbReference type="Pfam" id="PF00361"/>
    </source>
</evidence>
<dbReference type="PANTHER" id="PTHR42829">
    <property type="entry name" value="NADH-UBIQUINONE OXIDOREDUCTASE CHAIN 5"/>
    <property type="match status" value="1"/>
</dbReference>
<dbReference type="Pfam" id="PF00662">
    <property type="entry name" value="Proton_antipo_N"/>
    <property type="match status" value="1"/>
</dbReference>
<comment type="similarity">
    <text evidence="5">Belongs to the complex I subunit 5 family.</text>
</comment>
<feature type="domain" description="NADH:quinone oxidoreductase/Mrp antiporter transmembrane" evidence="7">
    <location>
        <begin position="130"/>
        <end position="389"/>
    </location>
</feature>
<keyword evidence="6" id="KW-0732">Signal</keyword>
<protein>
    <recommendedName>
        <fullName evidence="5">NADH-ubiquinone oxidoreductase chain 5</fullName>
        <ecNumber evidence="5">7.1.1.2</ecNumber>
    </recommendedName>
</protein>
<feature type="signal peptide" evidence="6">
    <location>
        <begin position="1"/>
        <end position="16"/>
    </location>
</feature>
<proteinExistence type="inferred from homology"/>
<dbReference type="InterPro" id="IPR001750">
    <property type="entry name" value="ND/Mrp_TM"/>
</dbReference>
<reference evidence="9" key="1">
    <citation type="journal article" date="2020" name="BMC Evol. Biol.">
        <title>Potential causes and consequences of rapid mitochondrial genome evolution in thermoacidophilic Galdieria (Rhodophyta).</title>
        <authorList>
            <person name="Cho C.H."/>
            <person name="Park S.I."/>
            <person name="Ciniglia C."/>
            <person name="Yang E.C."/>
            <person name="Graf L."/>
            <person name="Bhattacharya D."/>
            <person name="Yoon H.S."/>
        </authorList>
    </citation>
    <scope>NUCLEOTIDE SEQUENCE</scope>
    <source>
        <strain evidence="9">DBV 009</strain>
    </source>
</reference>
<name>A0A7H0WB46_9RHOD</name>
<dbReference type="GO" id="GO:0003954">
    <property type="term" value="F:NADH dehydrogenase activity"/>
    <property type="evidence" value="ECO:0007669"/>
    <property type="project" value="TreeGrafter"/>
</dbReference>